<evidence type="ECO:0000256" key="1">
    <source>
        <dbReference type="ARBA" id="ARBA00010062"/>
    </source>
</evidence>
<evidence type="ECO:0000256" key="2">
    <source>
        <dbReference type="ARBA" id="ARBA00022448"/>
    </source>
</evidence>
<dbReference type="InterPro" id="IPR051010">
    <property type="entry name" value="BCAA_transport"/>
</dbReference>
<dbReference type="Gene3D" id="3.40.50.2300">
    <property type="match status" value="2"/>
</dbReference>
<dbReference type="Pfam" id="PF13458">
    <property type="entry name" value="Peripla_BP_6"/>
    <property type="match status" value="1"/>
</dbReference>
<dbReference type="InterPro" id="IPR000709">
    <property type="entry name" value="Leu_Ile_Val-bd"/>
</dbReference>
<evidence type="ECO:0000256" key="5">
    <source>
        <dbReference type="SAM" id="SignalP"/>
    </source>
</evidence>
<dbReference type="InterPro" id="IPR028081">
    <property type="entry name" value="Leu-bd"/>
</dbReference>
<evidence type="ECO:0000313" key="8">
    <source>
        <dbReference type="Proteomes" id="UP000216451"/>
    </source>
</evidence>
<evidence type="ECO:0000256" key="4">
    <source>
        <dbReference type="ARBA" id="ARBA00022970"/>
    </source>
</evidence>
<dbReference type="PRINTS" id="PR00337">
    <property type="entry name" value="LEUILEVALBP"/>
</dbReference>
<dbReference type="GeneID" id="98296466"/>
<gene>
    <name evidence="7" type="ORF">BAQU_1818</name>
</gene>
<feature type="signal peptide" evidence="5">
    <location>
        <begin position="1"/>
        <end position="29"/>
    </location>
</feature>
<proteinExistence type="inferred from homology"/>
<dbReference type="RefSeq" id="WP_094694975.1">
    <property type="nucleotide sequence ID" value="NZ_JBDNSG010000001.1"/>
</dbReference>
<keyword evidence="8" id="KW-1185">Reference proteome</keyword>
<accession>A0A261G117</accession>
<comment type="caution">
    <text evidence="7">The sequence shown here is derived from an EMBL/GenBank/DDBJ whole genome shotgun (WGS) entry which is preliminary data.</text>
</comment>
<comment type="similarity">
    <text evidence="1">Belongs to the leucine-binding protein family.</text>
</comment>
<keyword evidence="2" id="KW-0813">Transport</keyword>
<dbReference type="PANTHER" id="PTHR30483:SF6">
    <property type="entry name" value="PERIPLASMIC BINDING PROTEIN OF ABC TRANSPORTER FOR NATURAL AMINO ACIDS"/>
    <property type="match status" value="1"/>
</dbReference>
<dbReference type="PROSITE" id="PS51257">
    <property type="entry name" value="PROKAR_LIPOPROTEIN"/>
    <property type="match status" value="1"/>
</dbReference>
<dbReference type="OrthoDB" id="7337537at2"/>
<evidence type="ECO:0000256" key="3">
    <source>
        <dbReference type="ARBA" id="ARBA00022729"/>
    </source>
</evidence>
<keyword evidence="3 5" id="KW-0732">Signal</keyword>
<dbReference type="SUPFAM" id="SSF53822">
    <property type="entry name" value="Periplasmic binding protein-like I"/>
    <property type="match status" value="1"/>
</dbReference>
<name>A0A261G117_9BIFI</name>
<keyword evidence="4" id="KW-0029">Amino-acid transport</keyword>
<evidence type="ECO:0000259" key="6">
    <source>
        <dbReference type="Pfam" id="PF13458"/>
    </source>
</evidence>
<reference evidence="7 8" key="1">
    <citation type="journal article" date="2017" name="BMC Genomics">
        <title>Comparative genomic and phylogenomic analyses of the Bifidobacteriaceae family.</title>
        <authorList>
            <person name="Lugli G.A."/>
            <person name="Milani C."/>
            <person name="Turroni F."/>
            <person name="Duranti S."/>
            <person name="Mancabelli L."/>
            <person name="Mangifesta M."/>
            <person name="Ferrario C."/>
            <person name="Modesto M."/>
            <person name="Mattarelli P."/>
            <person name="Jiri K."/>
            <person name="van Sinderen D."/>
            <person name="Ventura M."/>
        </authorList>
    </citation>
    <scope>NUCLEOTIDE SEQUENCE [LARGE SCALE GENOMIC DNA]</scope>
    <source>
        <strain evidence="7 8">LMG 28769</strain>
    </source>
</reference>
<organism evidence="7 8">
    <name type="scientific">Bifidobacterium aquikefiri</name>
    <dbReference type="NCBI Taxonomy" id="1653207"/>
    <lineage>
        <taxon>Bacteria</taxon>
        <taxon>Bacillati</taxon>
        <taxon>Actinomycetota</taxon>
        <taxon>Actinomycetes</taxon>
        <taxon>Bifidobacteriales</taxon>
        <taxon>Bifidobacteriaceae</taxon>
        <taxon>Bifidobacterium</taxon>
    </lineage>
</organism>
<sequence length="391" mass="42160">MTRNNHISIRQLLLGVCTAGALLFTSACAQNSTFGSGTSGESSSSSVAIAVMYPETGQYAEYGKMFKQGLDLGVKQVNADGGVQGKKLELKYFDTQSDPKQTAAIAPKIAADKSVVAVVGDYSSGASMAASPTFQQAKLVHYGFNNSVSDFTSTGDYVWTPQFSQAVFQKQNAELVAQKAKKIAAVYIENDWGKSAYAEFKKEAKKLGISIVYESSYLADSTDLSPILIPARDAKPDAVVHIGYGPDGALVVNTLRDKLGYTGLFYGGQITQEYIKLSGSNGEGTRLIGPFTPDSTNPNAAKFVKAFRAAYKTDPGEFNQTSYASIIDLAYGMNKTSATREGVEKALKTVDDFPCYVGTKTTFKFNQSTRRMDSTSFLKLELTDGKFQITD</sequence>
<dbReference type="AlphaFoldDB" id="A0A261G117"/>
<dbReference type="EMBL" id="MWXA01000009">
    <property type="protein sequence ID" value="OZG65078.1"/>
    <property type="molecule type" value="Genomic_DNA"/>
</dbReference>
<dbReference type="GO" id="GO:0006865">
    <property type="term" value="P:amino acid transport"/>
    <property type="evidence" value="ECO:0007669"/>
    <property type="project" value="UniProtKB-KW"/>
</dbReference>
<dbReference type="InterPro" id="IPR028082">
    <property type="entry name" value="Peripla_BP_I"/>
</dbReference>
<feature type="chain" id="PRO_5012604999" evidence="5">
    <location>
        <begin position="30"/>
        <end position="391"/>
    </location>
</feature>
<protein>
    <submittedName>
        <fullName evidence="7">ABC transporter substrate-binding protein</fullName>
    </submittedName>
</protein>
<evidence type="ECO:0000313" key="7">
    <source>
        <dbReference type="EMBL" id="OZG65078.1"/>
    </source>
</evidence>
<dbReference type="PANTHER" id="PTHR30483">
    <property type="entry name" value="LEUCINE-SPECIFIC-BINDING PROTEIN"/>
    <property type="match status" value="1"/>
</dbReference>
<feature type="domain" description="Leucine-binding protein" evidence="6">
    <location>
        <begin position="47"/>
        <end position="363"/>
    </location>
</feature>
<dbReference type="CDD" id="cd06349">
    <property type="entry name" value="PBP1_ABC_HAAT-like"/>
    <property type="match status" value="1"/>
</dbReference>
<dbReference type="Proteomes" id="UP000216451">
    <property type="component" value="Unassembled WGS sequence"/>
</dbReference>